<protein>
    <submittedName>
        <fullName evidence="3">SseB family protein</fullName>
    </submittedName>
</protein>
<dbReference type="RefSeq" id="WP_386738983.1">
    <property type="nucleotide sequence ID" value="NZ_JBHSMG010000001.1"/>
</dbReference>
<feature type="region of interest" description="Disordered" evidence="1">
    <location>
        <begin position="1"/>
        <end position="30"/>
    </location>
</feature>
<evidence type="ECO:0000259" key="2">
    <source>
        <dbReference type="Pfam" id="PF07179"/>
    </source>
</evidence>
<sequence length="255" mass="26666">MSPAADSAGVPFEGRSFHENPGADDDGSAPPRLLEALRRFRAHEVSVAEVVAALHGERLLIPLVAVRGDEGIGAHGQLVDKTQELSIVTVAGPDGRPVLPAFTSVAALSVWDAMARPIPIEAARVALAAASEGTPLIVLDPASSTEFVVREPAFEAIATGASWTPCFADESVLDAFLAAGVGEEPLRAIQLAPGDPDARLAGPELIVQLSVRSGLERDELDAMLARLQAAWAVDPVITTRVDSIAVRLDRVPDDA</sequence>
<organism evidence="3 4">
    <name type="scientific">Lysinimonas soli</name>
    <dbReference type="NCBI Taxonomy" id="1074233"/>
    <lineage>
        <taxon>Bacteria</taxon>
        <taxon>Bacillati</taxon>
        <taxon>Actinomycetota</taxon>
        <taxon>Actinomycetes</taxon>
        <taxon>Micrococcales</taxon>
        <taxon>Microbacteriaceae</taxon>
        <taxon>Lysinimonas</taxon>
    </lineage>
</organism>
<dbReference type="Pfam" id="PF07179">
    <property type="entry name" value="SseB"/>
    <property type="match status" value="1"/>
</dbReference>
<gene>
    <name evidence="3" type="ORF">ACFPJ4_03940</name>
</gene>
<evidence type="ECO:0000313" key="4">
    <source>
        <dbReference type="Proteomes" id="UP001596039"/>
    </source>
</evidence>
<keyword evidence="4" id="KW-1185">Reference proteome</keyword>
<evidence type="ECO:0000256" key="1">
    <source>
        <dbReference type="SAM" id="MobiDB-lite"/>
    </source>
</evidence>
<accession>A0ABW0NLE0</accession>
<dbReference type="Proteomes" id="UP001596039">
    <property type="component" value="Unassembled WGS sequence"/>
</dbReference>
<evidence type="ECO:0000313" key="3">
    <source>
        <dbReference type="EMBL" id="MFC5501391.1"/>
    </source>
</evidence>
<dbReference type="InterPro" id="IPR009839">
    <property type="entry name" value="SseB_N"/>
</dbReference>
<proteinExistence type="predicted"/>
<feature type="domain" description="SseB protein N-terminal" evidence="2">
    <location>
        <begin position="33"/>
        <end position="153"/>
    </location>
</feature>
<dbReference type="EMBL" id="JBHSMG010000001">
    <property type="protein sequence ID" value="MFC5501391.1"/>
    <property type="molecule type" value="Genomic_DNA"/>
</dbReference>
<reference evidence="4" key="1">
    <citation type="journal article" date="2019" name="Int. J. Syst. Evol. Microbiol.">
        <title>The Global Catalogue of Microorganisms (GCM) 10K type strain sequencing project: providing services to taxonomists for standard genome sequencing and annotation.</title>
        <authorList>
            <consortium name="The Broad Institute Genomics Platform"/>
            <consortium name="The Broad Institute Genome Sequencing Center for Infectious Disease"/>
            <person name="Wu L."/>
            <person name="Ma J."/>
        </authorList>
    </citation>
    <scope>NUCLEOTIDE SEQUENCE [LARGE SCALE GENOMIC DNA]</scope>
    <source>
        <strain evidence="4">CGMCC 4.6997</strain>
    </source>
</reference>
<comment type="caution">
    <text evidence="3">The sequence shown here is derived from an EMBL/GenBank/DDBJ whole genome shotgun (WGS) entry which is preliminary data.</text>
</comment>
<name>A0ABW0NLE0_9MICO</name>